<dbReference type="EC" id="2.1.1.-" evidence="6"/>
<dbReference type="HAMAP" id="MF_00074">
    <property type="entry name" value="16SrRNA_methyltr_G"/>
    <property type="match status" value="1"/>
</dbReference>
<dbReference type="Gene3D" id="3.40.50.150">
    <property type="entry name" value="Vaccinia Virus protein VP39"/>
    <property type="match status" value="1"/>
</dbReference>
<dbReference type="PATRIC" id="fig|999894.6.peg.1641"/>
<dbReference type="OrthoDB" id="9808773at2"/>
<sequence>MNRKLFQNEIRKIVPELNETQLEKLFLYAELLQEVAYALGLSNLSREADILEKHLLDSLMLLPHLPEGPFCDLGSGAGLPGIPLKIVRPETEVYLVDSRRKAVSFLEYAAARLGLERLEILKARVEAPEVPREYFAAVVSRAVTALSELWDLAYPLLRPGGKLLALKGPRGREEVEALQERHPKLPIRSHPYELPCGRPGTVVEVLKSSPS</sequence>
<keyword evidence="4 6" id="KW-0808">Transferase</keyword>
<evidence type="ECO:0000256" key="1">
    <source>
        <dbReference type="ARBA" id="ARBA00022490"/>
    </source>
</evidence>
<gene>
    <name evidence="6" type="primary">rsmG</name>
    <name evidence="7" type="ORF">TDIS_1644</name>
</gene>
<dbReference type="PIRSF" id="PIRSF003078">
    <property type="entry name" value="GidB"/>
    <property type="match status" value="1"/>
</dbReference>
<name>A0A179D3J8_9BACT</name>
<evidence type="ECO:0000313" key="8">
    <source>
        <dbReference type="Proteomes" id="UP000078390"/>
    </source>
</evidence>
<dbReference type="GO" id="GO:0070043">
    <property type="term" value="F:rRNA (guanine-N7-)-methyltransferase activity"/>
    <property type="evidence" value="ECO:0007669"/>
    <property type="project" value="UniProtKB-UniRule"/>
</dbReference>
<evidence type="ECO:0000256" key="3">
    <source>
        <dbReference type="ARBA" id="ARBA00022603"/>
    </source>
</evidence>
<evidence type="ECO:0000313" key="7">
    <source>
        <dbReference type="EMBL" id="OAQ20289.1"/>
    </source>
</evidence>
<dbReference type="STRING" id="999894.TDIS_1644"/>
<dbReference type="GO" id="GO:0005829">
    <property type="term" value="C:cytosol"/>
    <property type="evidence" value="ECO:0007669"/>
    <property type="project" value="TreeGrafter"/>
</dbReference>
<dbReference type="AlphaFoldDB" id="A0A179D3J8"/>
<keyword evidence="2 6" id="KW-0698">rRNA processing</keyword>
<comment type="subcellular location">
    <subcellularLocation>
        <location evidence="6">Cytoplasm</location>
    </subcellularLocation>
</comment>
<dbReference type="InterPro" id="IPR029063">
    <property type="entry name" value="SAM-dependent_MTases_sf"/>
</dbReference>
<feature type="binding site" evidence="6">
    <location>
        <begin position="125"/>
        <end position="126"/>
    </location>
    <ligand>
        <name>S-adenosyl-L-methionine</name>
        <dbReference type="ChEBI" id="CHEBI:59789"/>
    </ligand>
</feature>
<comment type="caution">
    <text evidence="7">The sequence shown here is derived from an EMBL/GenBank/DDBJ whole genome shotgun (WGS) entry which is preliminary data.</text>
</comment>
<dbReference type="RefSeq" id="WP_068671179.1">
    <property type="nucleotide sequence ID" value="NZ_LWLG01000013.1"/>
</dbReference>
<dbReference type="SUPFAM" id="SSF53335">
    <property type="entry name" value="S-adenosyl-L-methionine-dependent methyltransferases"/>
    <property type="match status" value="1"/>
</dbReference>
<dbReference type="NCBIfam" id="TIGR00138">
    <property type="entry name" value="rsmG_gidB"/>
    <property type="match status" value="1"/>
</dbReference>
<dbReference type="PANTHER" id="PTHR31760">
    <property type="entry name" value="S-ADENOSYL-L-METHIONINE-DEPENDENT METHYLTRANSFERASES SUPERFAMILY PROTEIN"/>
    <property type="match status" value="1"/>
</dbReference>
<feature type="binding site" evidence="6">
    <location>
        <position position="74"/>
    </location>
    <ligand>
        <name>S-adenosyl-L-methionine</name>
        <dbReference type="ChEBI" id="CHEBI:59789"/>
    </ligand>
</feature>
<dbReference type="CDD" id="cd02440">
    <property type="entry name" value="AdoMet_MTases"/>
    <property type="match status" value="1"/>
</dbReference>
<feature type="binding site" evidence="6">
    <location>
        <position position="141"/>
    </location>
    <ligand>
        <name>S-adenosyl-L-methionine</name>
        <dbReference type="ChEBI" id="CHEBI:59789"/>
    </ligand>
</feature>
<dbReference type="PANTHER" id="PTHR31760:SF0">
    <property type="entry name" value="S-ADENOSYL-L-METHIONINE-DEPENDENT METHYLTRANSFERASES SUPERFAMILY PROTEIN"/>
    <property type="match status" value="1"/>
</dbReference>
<comment type="function">
    <text evidence="6">Specifically methylates the N7 position of a guanine in 16S rRNA.</text>
</comment>
<dbReference type="Proteomes" id="UP000078390">
    <property type="component" value="Unassembled WGS sequence"/>
</dbReference>
<evidence type="ECO:0000256" key="5">
    <source>
        <dbReference type="ARBA" id="ARBA00022691"/>
    </source>
</evidence>
<organism evidence="7 8">
    <name type="scientific">Thermosulfurimonas dismutans</name>
    <dbReference type="NCBI Taxonomy" id="999894"/>
    <lineage>
        <taxon>Bacteria</taxon>
        <taxon>Pseudomonadati</taxon>
        <taxon>Thermodesulfobacteriota</taxon>
        <taxon>Thermodesulfobacteria</taxon>
        <taxon>Thermodesulfobacteriales</taxon>
        <taxon>Thermodesulfobacteriaceae</taxon>
        <taxon>Thermosulfurimonas</taxon>
    </lineage>
</organism>
<dbReference type="EMBL" id="LWLG01000013">
    <property type="protein sequence ID" value="OAQ20289.1"/>
    <property type="molecule type" value="Genomic_DNA"/>
</dbReference>
<feature type="binding site" evidence="6">
    <location>
        <position position="79"/>
    </location>
    <ligand>
        <name>S-adenosyl-L-methionine</name>
        <dbReference type="ChEBI" id="CHEBI:59789"/>
    </ligand>
</feature>
<protein>
    <recommendedName>
        <fullName evidence="6">Ribosomal RNA small subunit methyltransferase G</fullName>
        <ecNumber evidence="6">2.1.1.-</ecNumber>
    </recommendedName>
    <alternativeName>
        <fullName evidence="6">16S rRNA 7-methylguanosine methyltransferase</fullName>
        <shortName evidence="6">16S rRNA m7G methyltransferase</shortName>
    </alternativeName>
</protein>
<keyword evidence="5 6" id="KW-0949">S-adenosyl-L-methionine</keyword>
<reference evidence="7 8" key="1">
    <citation type="submission" date="2016-04" db="EMBL/GenBank/DDBJ databases">
        <title>Genome analysis of Thermosulfurimonas dismutans, the first thermophilic sulfur-disproportionating bacterium of the phylum Thermodesulfobacteria.</title>
        <authorList>
            <person name="Mardanov A.V."/>
            <person name="Beletsky A.V."/>
            <person name="Kadnikov V.V."/>
            <person name="Slobodkin A.I."/>
            <person name="Ravin N.V."/>
        </authorList>
    </citation>
    <scope>NUCLEOTIDE SEQUENCE [LARGE SCALE GENOMIC DNA]</scope>
    <source>
        <strain evidence="7 8">S95</strain>
    </source>
</reference>
<proteinExistence type="inferred from homology"/>
<evidence type="ECO:0000256" key="2">
    <source>
        <dbReference type="ARBA" id="ARBA00022552"/>
    </source>
</evidence>
<keyword evidence="1 6" id="KW-0963">Cytoplasm</keyword>
<dbReference type="InterPro" id="IPR003682">
    <property type="entry name" value="rRNA_ssu_MeTfrase_G"/>
</dbReference>
<accession>A0A179D3J8</accession>
<keyword evidence="8" id="KW-1185">Reference proteome</keyword>
<evidence type="ECO:0000256" key="6">
    <source>
        <dbReference type="HAMAP-Rule" id="MF_00074"/>
    </source>
</evidence>
<comment type="similarity">
    <text evidence="6">Belongs to the methyltransferase superfamily. RNA methyltransferase RsmG family.</text>
</comment>
<keyword evidence="3 6" id="KW-0489">Methyltransferase</keyword>
<dbReference type="Pfam" id="PF02527">
    <property type="entry name" value="GidB"/>
    <property type="match status" value="1"/>
</dbReference>
<comment type="caution">
    <text evidence="6">Lacks conserved residue(s) required for the propagation of feature annotation.</text>
</comment>
<evidence type="ECO:0000256" key="4">
    <source>
        <dbReference type="ARBA" id="ARBA00022679"/>
    </source>
</evidence>